<dbReference type="GO" id="GO:0055085">
    <property type="term" value="P:transmembrane transport"/>
    <property type="evidence" value="ECO:0007669"/>
    <property type="project" value="InterPro"/>
</dbReference>
<feature type="transmembrane region" description="Helical" evidence="7">
    <location>
        <begin position="60"/>
        <end position="87"/>
    </location>
</feature>
<dbReference type="PANTHER" id="PTHR30151:SF20">
    <property type="entry name" value="ABC TRANSPORTER PERMEASE PROTEIN HI_0355-RELATED"/>
    <property type="match status" value="1"/>
</dbReference>
<keyword evidence="6 7" id="KW-0472">Membrane</keyword>
<feature type="domain" description="ABC transmembrane type-1" evidence="8">
    <location>
        <begin position="61"/>
        <end position="241"/>
    </location>
</feature>
<feature type="transmembrane region" description="Helical" evidence="7">
    <location>
        <begin position="99"/>
        <end position="121"/>
    </location>
</feature>
<keyword evidence="4 7" id="KW-0812">Transmembrane</keyword>
<dbReference type="RefSeq" id="WP_259661703.1">
    <property type="nucleotide sequence ID" value="NZ_JAHXRI010000010.1"/>
</dbReference>
<dbReference type="Proteomes" id="UP000739565">
    <property type="component" value="Unassembled WGS sequence"/>
</dbReference>
<dbReference type="PROSITE" id="PS50928">
    <property type="entry name" value="ABC_TM1"/>
    <property type="match status" value="1"/>
</dbReference>
<sequence length="263" mass="28638">MSSIYQNRFSPRTTRLLFVVILILCWELLPRFGFIPTLFLPPLSDALMALWGSLSEYLTHLWFSTQAIGLAIVIACGAGIGLGLLLSTSRALVAIAQQLASSGYAVPIVILYPLFTAWFGIGMHSKVAFASIYGFFPCFLGTLAGVKTIDRHYITIARSLGASRRQLIFRVLLPAAIPTILSAFRVGGSLVIVGVVVAEMLTSAQGVGYLITRYRGSLDSAKVFAGILIVVAVVLIFDQLIRYLERRTGFWRLSTQSSENVGA</sequence>
<dbReference type="PANTHER" id="PTHR30151">
    <property type="entry name" value="ALKANE SULFONATE ABC TRANSPORTER-RELATED, MEMBRANE SUBUNIT"/>
    <property type="match status" value="1"/>
</dbReference>
<reference evidence="9" key="1">
    <citation type="submission" date="2021-07" db="EMBL/GenBank/DDBJ databases">
        <title>New genus and species of the family Alcaligenaceae.</title>
        <authorList>
            <person name="Hahn M.W."/>
        </authorList>
    </citation>
    <scope>NUCLEOTIDE SEQUENCE</scope>
    <source>
        <strain evidence="9">LF4-65</strain>
    </source>
</reference>
<dbReference type="AlphaFoldDB" id="A0A953N9H1"/>
<evidence type="ECO:0000313" key="9">
    <source>
        <dbReference type="EMBL" id="MBZ1351296.1"/>
    </source>
</evidence>
<evidence type="ECO:0000256" key="2">
    <source>
        <dbReference type="ARBA" id="ARBA00022448"/>
    </source>
</evidence>
<proteinExistence type="inferred from homology"/>
<dbReference type="Gene3D" id="1.10.3720.10">
    <property type="entry name" value="MetI-like"/>
    <property type="match status" value="1"/>
</dbReference>
<feature type="transmembrane region" description="Helical" evidence="7">
    <location>
        <begin position="167"/>
        <end position="184"/>
    </location>
</feature>
<organism evidence="9 10">
    <name type="scientific">Zwartia hollandica</name>
    <dbReference type="NCBI Taxonomy" id="324606"/>
    <lineage>
        <taxon>Bacteria</taxon>
        <taxon>Pseudomonadati</taxon>
        <taxon>Pseudomonadota</taxon>
        <taxon>Betaproteobacteria</taxon>
        <taxon>Burkholderiales</taxon>
        <taxon>Alcaligenaceae</taxon>
        <taxon>Zwartia</taxon>
    </lineage>
</organism>
<evidence type="ECO:0000256" key="3">
    <source>
        <dbReference type="ARBA" id="ARBA00022475"/>
    </source>
</evidence>
<dbReference type="InterPro" id="IPR035906">
    <property type="entry name" value="MetI-like_sf"/>
</dbReference>
<feature type="transmembrane region" description="Helical" evidence="7">
    <location>
        <begin position="223"/>
        <end position="244"/>
    </location>
</feature>
<gene>
    <name evidence="9" type="ORF">KZZ10_11625</name>
</gene>
<evidence type="ECO:0000313" key="10">
    <source>
        <dbReference type="Proteomes" id="UP000739565"/>
    </source>
</evidence>
<protein>
    <submittedName>
        <fullName evidence="9">ABC transporter permease</fullName>
    </submittedName>
</protein>
<keyword evidence="10" id="KW-1185">Reference proteome</keyword>
<dbReference type="SUPFAM" id="SSF161098">
    <property type="entry name" value="MetI-like"/>
    <property type="match status" value="1"/>
</dbReference>
<comment type="caution">
    <text evidence="9">The sequence shown here is derived from an EMBL/GenBank/DDBJ whole genome shotgun (WGS) entry which is preliminary data.</text>
</comment>
<dbReference type="Pfam" id="PF00528">
    <property type="entry name" value="BPD_transp_1"/>
    <property type="match status" value="1"/>
</dbReference>
<keyword evidence="2 7" id="KW-0813">Transport</keyword>
<dbReference type="EMBL" id="JAHXRI010000010">
    <property type="protein sequence ID" value="MBZ1351296.1"/>
    <property type="molecule type" value="Genomic_DNA"/>
</dbReference>
<comment type="subcellular location">
    <subcellularLocation>
        <location evidence="1 7">Cell membrane</location>
        <topology evidence="1 7">Multi-pass membrane protein</topology>
    </subcellularLocation>
</comment>
<dbReference type="GO" id="GO:0005886">
    <property type="term" value="C:plasma membrane"/>
    <property type="evidence" value="ECO:0007669"/>
    <property type="project" value="UniProtKB-SubCell"/>
</dbReference>
<dbReference type="InterPro" id="IPR000515">
    <property type="entry name" value="MetI-like"/>
</dbReference>
<evidence type="ECO:0000256" key="7">
    <source>
        <dbReference type="RuleBase" id="RU363032"/>
    </source>
</evidence>
<feature type="transmembrane region" description="Helical" evidence="7">
    <location>
        <begin position="190"/>
        <end position="211"/>
    </location>
</feature>
<keyword evidence="5 7" id="KW-1133">Transmembrane helix</keyword>
<name>A0A953N9H1_9BURK</name>
<comment type="similarity">
    <text evidence="7">Belongs to the binding-protein-dependent transport system permease family.</text>
</comment>
<keyword evidence="3" id="KW-1003">Cell membrane</keyword>
<feature type="transmembrane region" description="Helical" evidence="7">
    <location>
        <begin position="127"/>
        <end position="146"/>
    </location>
</feature>
<accession>A0A953N9H1</accession>
<feature type="transmembrane region" description="Helical" evidence="7">
    <location>
        <begin position="16"/>
        <end position="40"/>
    </location>
</feature>
<dbReference type="CDD" id="cd06261">
    <property type="entry name" value="TM_PBP2"/>
    <property type="match status" value="1"/>
</dbReference>
<evidence type="ECO:0000256" key="1">
    <source>
        <dbReference type="ARBA" id="ARBA00004651"/>
    </source>
</evidence>
<evidence type="ECO:0000256" key="6">
    <source>
        <dbReference type="ARBA" id="ARBA00023136"/>
    </source>
</evidence>
<evidence type="ECO:0000256" key="4">
    <source>
        <dbReference type="ARBA" id="ARBA00022692"/>
    </source>
</evidence>
<evidence type="ECO:0000259" key="8">
    <source>
        <dbReference type="PROSITE" id="PS50928"/>
    </source>
</evidence>
<evidence type="ECO:0000256" key="5">
    <source>
        <dbReference type="ARBA" id="ARBA00022989"/>
    </source>
</evidence>